<reference evidence="1 2" key="1">
    <citation type="journal article" date="2022" name="DNA Res.">
        <title>Chromosomal-level genome assembly of the orchid tree Bauhinia variegata (Leguminosae; Cercidoideae) supports the allotetraploid origin hypothesis of Bauhinia.</title>
        <authorList>
            <person name="Zhong Y."/>
            <person name="Chen Y."/>
            <person name="Zheng D."/>
            <person name="Pang J."/>
            <person name="Liu Y."/>
            <person name="Luo S."/>
            <person name="Meng S."/>
            <person name="Qian L."/>
            <person name="Wei D."/>
            <person name="Dai S."/>
            <person name="Zhou R."/>
        </authorList>
    </citation>
    <scope>NUCLEOTIDE SEQUENCE [LARGE SCALE GENOMIC DNA]</scope>
    <source>
        <strain evidence="1">BV-YZ2020</strain>
    </source>
</reference>
<dbReference type="Proteomes" id="UP000828941">
    <property type="component" value="Chromosome 3"/>
</dbReference>
<dbReference type="EMBL" id="CM039428">
    <property type="protein sequence ID" value="KAI4351967.1"/>
    <property type="molecule type" value="Genomic_DNA"/>
</dbReference>
<evidence type="ECO:0000313" key="2">
    <source>
        <dbReference type="Proteomes" id="UP000828941"/>
    </source>
</evidence>
<gene>
    <name evidence="1" type="ORF">L6164_006265</name>
</gene>
<proteinExistence type="predicted"/>
<organism evidence="1 2">
    <name type="scientific">Bauhinia variegata</name>
    <name type="common">Purple orchid tree</name>
    <name type="synonym">Phanera variegata</name>
    <dbReference type="NCBI Taxonomy" id="167791"/>
    <lineage>
        <taxon>Eukaryota</taxon>
        <taxon>Viridiplantae</taxon>
        <taxon>Streptophyta</taxon>
        <taxon>Embryophyta</taxon>
        <taxon>Tracheophyta</taxon>
        <taxon>Spermatophyta</taxon>
        <taxon>Magnoliopsida</taxon>
        <taxon>eudicotyledons</taxon>
        <taxon>Gunneridae</taxon>
        <taxon>Pentapetalae</taxon>
        <taxon>rosids</taxon>
        <taxon>fabids</taxon>
        <taxon>Fabales</taxon>
        <taxon>Fabaceae</taxon>
        <taxon>Cercidoideae</taxon>
        <taxon>Cercideae</taxon>
        <taxon>Bauhiniinae</taxon>
        <taxon>Bauhinia</taxon>
    </lineage>
</organism>
<name>A0ACB9PTS4_BAUVA</name>
<accession>A0ACB9PTS4</accession>
<protein>
    <submittedName>
        <fullName evidence="1">Uncharacterized protein</fullName>
    </submittedName>
</protein>
<evidence type="ECO:0000313" key="1">
    <source>
        <dbReference type="EMBL" id="KAI4351967.1"/>
    </source>
</evidence>
<sequence>MHDLLKDMGGEIVQQESPWHPGKRSRLWFYEDVLQILEENMGTDEIKGILLDHLPQGKEIVRWSGWAFQKMKSLRILIVKKASFSQGPKHLPNCLRVLDWRGYPSRSLPPDFHPKKLAIFNLADSFLILDKPFQNLECLTIMDLSDSKFLTEIPDFSGVPNLRKLYLDNCYNLIEVHDSIGFLGKLEELSAAGCTNLITIPHVMKLTSLRYLSFFGCSRLTRFPEILGIMENISFINLWQTALQELPCSMGNLVGLESLNIMECICLNQLPCSIFSLPRLREVEAEGCLGFKFANDLSTVSLSKIRLYLGSCNLSDAFIFTCLSGFPNVSFLDLSYNNFTILPECIKECVFLKTLLLQNCKHLQEISGLPPNAEEIDALNCTSLSFQSSDLLMSQLFVWARTMRLCCSKSYELFSM</sequence>
<comment type="caution">
    <text evidence="1">The sequence shown here is derived from an EMBL/GenBank/DDBJ whole genome shotgun (WGS) entry which is preliminary data.</text>
</comment>
<keyword evidence="2" id="KW-1185">Reference proteome</keyword>